<evidence type="ECO:0000313" key="8">
    <source>
        <dbReference type="Proteomes" id="UP001628193"/>
    </source>
</evidence>
<gene>
    <name evidence="7" type="primary">rpoH_1</name>
    <name evidence="7" type="ORF">SIID45300_01564</name>
</gene>
<accession>A0ABQ0C8M1</accession>
<evidence type="ECO:0000256" key="2">
    <source>
        <dbReference type="ARBA" id="ARBA00023015"/>
    </source>
</evidence>
<sequence length="298" mass="34597">MTAYPVALHRSSELTRAEGGDSFRQFVRHAFQAPILTAEEEQELATRFKRDNDLDAAHQLVHAYLRLVLKIAREYGNYHLHMPDLVQEGTVGLMHAVKKFDPSLGNRLSSYAVWWIRASIHEFILNSWRMVKIATTQLKRQLFFKLRQAKDSSLPLNWEEAEELARKFGTDPSTILEMDGRMSGSDTSLNQSILEEDGEIIDLIPDRRPNQEHLCIAHEQKNRQRDMLRQGLNHLNPRERMIITERFLSERQQTLDTLSTTLAISRERVRQIEKRALEKLKAFMESLPDGRELALETV</sequence>
<dbReference type="InterPro" id="IPR013325">
    <property type="entry name" value="RNA_pol_sigma_r2"/>
</dbReference>
<dbReference type="SUPFAM" id="SSF88659">
    <property type="entry name" value="Sigma3 and sigma4 domains of RNA polymerase sigma factors"/>
    <property type="match status" value="1"/>
</dbReference>
<dbReference type="Gene3D" id="1.20.140.160">
    <property type="match status" value="1"/>
</dbReference>
<comment type="similarity">
    <text evidence="1">Belongs to the sigma-70 factor family.</text>
</comment>
<evidence type="ECO:0000256" key="3">
    <source>
        <dbReference type="ARBA" id="ARBA00023082"/>
    </source>
</evidence>
<evidence type="ECO:0000313" key="7">
    <source>
        <dbReference type="EMBL" id="GAB0057240.1"/>
    </source>
</evidence>
<keyword evidence="5" id="KW-0804">Transcription</keyword>
<proteinExistence type="inferred from homology"/>
<dbReference type="PANTHER" id="PTHR30376:SF3">
    <property type="entry name" value="RNA POLYMERASE SIGMA FACTOR RPOH"/>
    <property type="match status" value="1"/>
</dbReference>
<dbReference type="Pfam" id="PF04542">
    <property type="entry name" value="Sigma70_r2"/>
    <property type="match status" value="1"/>
</dbReference>
<dbReference type="InterPro" id="IPR013324">
    <property type="entry name" value="RNA_pol_sigma_r3/r4-like"/>
</dbReference>
<dbReference type="Pfam" id="PF04545">
    <property type="entry name" value="Sigma70_r4"/>
    <property type="match status" value="1"/>
</dbReference>
<evidence type="ECO:0000256" key="4">
    <source>
        <dbReference type="ARBA" id="ARBA00023125"/>
    </source>
</evidence>
<dbReference type="InterPro" id="IPR007630">
    <property type="entry name" value="RNA_pol_sigma70_r4"/>
</dbReference>
<dbReference type="SUPFAM" id="SSF88946">
    <property type="entry name" value="Sigma2 domain of RNA polymerase sigma factors"/>
    <property type="match status" value="1"/>
</dbReference>
<dbReference type="Proteomes" id="UP001628193">
    <property type="component" value="Unassembled WGS sequence"/>
</dbReference>
<evidence type="ECO:0000259" key="6">
    <source>
        <dbReference type="PROSITE" id="PS00715"/>
    </source>
</evidence>
<organism evidence="7 8">
    <name type="scientific">Candidatus Magnetaquiglobus chichijimensis</name>
    <dbReference type="NCBI Taxonomy" id="3141448"/>
    <lineage>
        <taxon>Bacteria</taxon>
        <taxon>Pseudomonadati</taxon>
        <taxon>Pseudomonadota</taxon>
        <taxon>Magnetococcia</taxon>
        <taxon>Magnetococcales</taxon>
        <taxon>Candidatus Magnetaquicoccaceae</taxon>
        <taxon>Candidatus Magnetaquiglobus</taxon>
    </lineage>
</organism>
<dbReference type="PRINTS" id="PR00046">
    <property type="entry name" value="SIGMA70FCT"/>
</dbReference>
<dbReference type="InterPro" id="IPR050813">
    <property type="entry name" value="Sigma-70_Factor"/>
</dbReference>
<dbReference type="Pfam" id="PF00140">
    <property type="entry name" value="Sigma70_r1_2"/>
    <property type="match status" value="1"/>
</dbReference>
<protein>
    <submittedName>
        <fullName evidence="7">RNA polymerase sigma factor RpoH</fullName>
    </submittedName>
</protein>
<comment type="caution">
    <text evidence="7">The sequence shown here is derived from an EMBL/GenBank/DDBJ whole genome shotgun (WGS) entry which is preliminary data.</text>
</comment>
<dbReference type="CDD" id="cd06171">
    <property type="entry name" value="Sigma70_r4"/>
    <property type="match status" value="1"/>
</dbReference>
<keyword evidence="2" id="KW-0805">Transcription regulation</keyword>
<dbReference type="NCBIfam" id="TIGR02937">
    <property type="entry name" value="sigma70-ECF"/>
    <property type="match status" value="1"/>
</dbReference>
<dbReference type="RefSeq" id="WP_420904939.1">
    <property type="nucleotide sequence ID" value="NZ_BAAFGK010000004.1"/>
</dbReference>
<dbReference type="InterPro" id="IPR009042">
    <property type="entry name" value="RNA_pol_sigma70_r1_2"/>
</dbReference>
<evidence type="ECO:0000256" key="5">
    <source>
        <dbReference type="ARBA" id="ARBA00023163"/>
    </source>
</evidence>
<dbReference type="Gene3D" id="1.10.601.10">
    <property type="entry name" value="RNA Polymerase Primary Sigma Factor"/>
    <property type="match status" value="1"/>
</dbReference>
<dbReference type="InterPro" id="IPR007627">
    <property type="entry name" value="RNA_pol_sigma70_r2"/>
</dbReference>
<feature type="domain" description="RNA polymerase sigma-70" evidence="6">
    <location>
        <begin position="84"/>
        <end position="97"/>
    </location>
</feature>
<dbReference type="EMBL" id="BAAFGK010000004">
    <property type="protein sequence ID" value="GAB0057240.1"/>
    <property type="molecule type" value="Genomic_DNA"/>
</dbReference>
<dbReference type="InterPro" id="IPR000943">
    <property type="entry name" value="RNA_pol_sigma70"/>
</dbReference>
<keyword evidence="4" id="KW-0238">DNA-binding</keyword>
<dbReference type="PROSITE" id="PS00715">
    <property type="entry name" value="SIGMA70_1"/>
    <property type="match status" value="1"/>
</dbReference>
<evidence type="ECO:0000256" key="1">
    <source>
        <dbReference type="ARBA" id="ARBA00007788"/>
    </source>
</evidence>
<keyword evidence="3" id="KW-0731">Sigma factor</keyword>
<keyword evidence="8" id="KW-1185">Reference proteome</keyword>
<name>A0ABQ0C8M1_9PROT</name>
<dbReference type="InterPro" id="IPR014284">
    <property type="entry name" value="RNA_pol_sigma-70_dom"/>
</dbReference>
<dbReference type="NCBIfam" id="NF005143">
    <property type="entry name" value="PRK06596.1"/>
    <property type="match status" value="1"/>
</dbReference>
<reference evidence="7 8" key="1">
    <citation type="submission" date="2024-09" db="EMBL/GenBank/DDBJ databases">
        <title>Draft genome sequence of Candidatus Magnetaquicoccaceae bacterium FCR-1.</title>
        <authorList>
            <person name="Shimoshige H."/>
            <person name="Shimamura S."/>
            <person name="Taoka A."/>
            <person name="Kobayashi H."/>
            <person name="Maekawa T."/>
        </authorList>
    </citation>
    <scope>NUCLEOTIDE SEQUENCE [LARGE SCALE GENOMIC DNA]</scope>
    <source>
        <strain evidence="7 8">FCR-1</strain>
    </source>
</reference>
<dbReference type="PANTHER" id="PTHR30376">
    <property type="entry name" value="SIGMA FACTOR RPOH HEAT SHOCK RELATED"/>
    <property type="match status" value="1"/>
</dbReference>